<proteinExistence type="predicted"/>
<name>A0A4Y2U5F7_ARAVE</name>
<accession>A0A4Y2U5F7</accession>
<dbReference type="EMBL" id="BGPR01033399">
    <property type="protein sequence ID" value="GBO07301.1"/>
    <property type="molecule type" value="Genomic_DNA"/>
</dbReference>
<reference evidence="1 2" key="1">
    <citation type="journal article" date="2019" name="Sci. Rep.">
        <title>Orb-weaving spider Araneus ventricosus genome elucidates the spidroin gene catalogue.</title>
        <authorList>
            <person name="Kono N."/>
            <person name="Nakamura H."/>
            <person name="Ohtoshi R."/>
            <person name="Moran D.A.P."/>
            <person name="Shinohara A."/>
            <person name="Yoshida Y."/>
            <person name="Fujiwara M."/>
            <person name="Mori M."/>
            <person name="Tomita M."/>
            <person name="Arakawa K."/>
        </authorList>
    </citation>
    <scope>NUCLEOTIDE SEQUENCE [LARGE SCALE GENOMIC DNA]</scope>
</reference>
<keyword evidence="2" id="KW-1185">Reference proteome</keyword>
<comment type="caution">
    <text evidence="1">The sequence shown here is derived from an EMBL/GenBank/DDBJ whole genome shotgun (WGS) entry which is preliminary data.</text>
</comment>
<evidence type="ECO:0000313" key="2">
    <source>
        <dbReference type="Proteomes" id="UP000499080"/>
    </source>
</evidence>
<protein>
    <submittedName>
        <fullName evidence="1">Uncharacterized protein</fullName>
    </submittedName>
</protein>
<sequence length="103" mass="11398">SKLLVVQGTIIPTTLRNLWKYHFIASGSSRSEKAKSGPSEGPAVPLGELGSVVIEARDRILVLCPGLDSRIYKDFVLQKWYLITEYALNVGVHPCRAGFVSRR</sequence>
<organism evidence="1 2">
    <name type="scientific">Araneus ventricosus</name>
    <name type="common">Orbweaver spider</name>
    <name type="synonym">Epeira ventricosa</name>
    <dbReference type="NCBI Taxonomy" id="182803"/>
    <lineage>
        <taxon>Eukaryota</taxon>
        <taxon>Metazoa</taxon>
        <taxon>Ecdysozoa</taxon>
        <taxon>Arthropoda</taxon>
        <taxon>Chelicerata</taxon>
        <taxon>Arachnida</taxon>
        <taxon>Araneae</taxon>
        <taxon>Araneomorphae</taxon>
        <taxon>Entelegynae</taxon>
        <taxon>Araneoidea</taxon>
        <taxon>Araneidae</taxon>
        <taxon>Araneus</taxon>
    </lineage>
</organism>
<gene>
    <name evidence="1" type="ORF">AVEN_119944_1</name>
</gene>
<dbReference type="AlphaFoldDB" id="A0A4Y2U5F7"/>
<dbReference type="Proteomes" id="UP000499080">
    <property type="component" value="Unassembled WGS sequence"/>
</dbReference>
<feature type="non-terminal residue" evidence="1">
    <location>
        <position position="1"/>
    </location>
</feature>
<evidence type="ECO:0000313" key="1">
    <source>
        <dbReference type="EMBL" id="GBO07301.1"/>
    </source>
</evidence>